<dbReference type="GO" id="GO:0009401">
    <property type="term" value="P:phosphoenolpyruvate-dependent sugar phosphotransferase system"/>
    <property type="evidence" value="ECO:0007669"/>
    <property type="project" value="UniProtKB-KW"/>
</dbReference>
<dbReference type="EMBL" id="LN831776">
    <property type="protein sequence ID" value="CQR55587.1"/>
    <property type="molecule type" value="Genomic_DNA"/>
</dbReference>
<sequence>MMFSKWKSKKEAQPSKITTLEILAPVSGQAVSLTGVPDETFSGGHMGQGIAIEPSEGKLIAPFDGKIAHVVKSSHAVIIEHSSGLQLLLHIGMDTVSLKGSGFISHIASGDEVKAGQTLIEFDIASIQAAGYQTITPVIVTRNGEADPEVVCRYGSVTAGKDIILTVASRQ</sequence>
<gene>
    <name evidence="8" type="ORF">PRIO_3184</name>
</gene>
<dbReference type="NCBIfam" id="TIGR00830">
    <property type="entry name" value="PTBA"/>
    <property type="match status" value="1"/>
</dbReference>
<evidence type="ECO:0000259" key="7">
    <source>
        <dbReference type="PROSITE" id="PS51093"/>
    </source>
</evidence>
<keyword evidence="2" id="KW-0813">Transport</keyword>
<dbReference type="PROSITE" id="PS51093">
    <property type="entry name" value="PTS_EIIA_TYPE_1"/>
    <property type="match status" value="1"/>
</dbReference>
<keyword evidence="4" id="KW-0808">Transferase</keyword>
<evidence type="ECO:0000256" key="4">
    <source>
        <dbReference type="ARBA" id="ARBA00022679"/>
    </source>
</evidence>
<dbReference type="InterPro" id="IPR001127">
    <property type="entry name" value="PTS_EIIA_1_perm"/>
</dbReference>
<comment type="subcellular location">
    <subcellularLocation>
        <location evidence="1">Cytoplasm</location>
    </subcellularLocation>
</comment>
<dbReference type="KEGG" id="pri:PRIO_3184"/>
<proteinExistence type="predicted"/>
<evidence type="ECO:0000256" key="5">
    <source>
        <dbReference type="ARBA" id="ARBA00022683"/>
    </source>
</evidence>
<dbReference type="InterPro" id="IPR011055">
    <property type="entry name" value="Dup_hybrid_motif"/>
</dbReference>
<dbReference type="Proteomes" id="UP000033163">
    <property type="component" value="Chromosome I"/>
</dbReference>
<dbReference type="InterPro" id="IPR050890">
    <property type="entry name" value="PTS_EIIA_component"/>
</dbReference>
<dbReference type="HOGENOM" id="CLU_012312_5_3_9"/>
<evidence type="ECO:0000256" key="3">
    <source>
        <dbReference type="ARBA" id="ARBA00022597"/>
    </source>
</evidence>
<dbReference type="STRING" id="483937.AMQ84_28675"/>
<dbReference type="PANTHER" id="PTHR45008:SF1">
    <property type="entry name" value="PTS SYSTEM GLUCOSE-SPECIFIC EIIA COMPONENT"/>
    <property type="match status" value="1"/>
</dbReference>
<evidence type="ECO:0000313" key="8">
    <source>
        <dbReference type="EMBL" id="CQR55587.1"/>
    </source>
</evidence>
<keyword evidence="3" id="KW-0762">Sugar transport</keyword>
<dbReference type="Gene3D" id="2.70.70.10">
    <property type="entry name" value="Glucose Permease (Domain IIA)"/>
    <property type="match status" value="1"/>
</dbReference>
<dbReference type="RefSeq" id="WP_407944485.1">
    <property type="nucleotide sequence ID" value="NZ_AGBD01001402.1"/>
</dbReference>
<dbReference type="GO" id="GO:0005737">
    <property type="term" value="C:cytoplasm"/>
    <property type="evidence" value="ECO:0007669"/>
    <property type="project" value="UniProtKB-SubCell"/>
</dbReference>
<dbReference type="PROSITE" id="PS00371">
    <property type="entry name" value="PTS_EIIA_TYPE_1_HIS"/>
    <property type="match status" value="1"/>
</dbReference>
<dbReference type="GO" id="GO:0016301">
    <property type="term" value="F:kinase activity"/>
    <property type="evidence" value="ECO:0007669"/>
    <property type="project" value="UniProtKB-KW"/>
</dbReference>
<dbReference type="SUPFAM" id="SSF51261">
    <property type="entry name" value="Duplicated hybrid motif"/>
    <property type="match status" value="1"/>
</dbReference>
<evidence type="ECO:0000256" key="6">
    <source>
        <dbReference type="ARBA" id="ARBA00022777"/>
    </source>
</evidence>
<dbReference type="PANTHER" id="PTHR45008">
    <property type="entry name" value="PTS SYSTEM GLUCOSE-SPECIFIC EIIA COMPONENT"/>
    <property type="match status" value="1"/>
</dbReference>
<feature type="domain" description="PTS EIIA type-1" evidence="7">
    <location>
        <begin position="38"/>
        <end position="142"/>
    </location>
</feature>
<evidence type="ECO:0000313" key="9">
    <source>
        <dbReference type="Proteomes" id="UP000033163"/>
    </source>
</evidence>
<dbReference type="AlphaFoldDB" id="A0A0E4HBB4"/>
<name>A0A0E4HBB4_9BACL</name>
<reference evidence="9" key="1">
    <citation type="submission" date="2015-03" db="EMBL/GenBank/DDBJ databases">
        <authorList>
            <person name="Wibberg D."/>
        </authorList>
    </citation>
    <scope>NUCLEOTIDE SEQUENCE [LARGE SCALE GENOMIC DNA]</scope>
</reference>
<dbReference type="FunFam" id="2.70.70.10:FF:000001">
    <property type="entry name" value="PTS system glucose-specific IIA component"/>
    <property type="match status" value="1"/>
</dbReference>
<dbReference type="PATRIC" id="fig|1073571.4.peg.3402"/>
<organism evidence="8 9">
    <name type="scientific">Paenibacillus riograndensis SBR5</name>
    <dbReference type="NCBI Taxonomy" id="1073571"/>
    <lineage>
        <taxon>Bacteria</taxon>
        <taxon>Bacillati</taxon>
        <taxon>Bacillota</taxon>
        <taxon>Bacilli</taxon>
        <taxon>Bacillales</taxon>
        <taxon>Paenibacillaceae</taxon>
        <taxon>Paenibacillus</taxon>
        <taxon>Paenibacillus sonchi group</taxon>
    </lineage>
</organism>
<keyword evidence="5" id="KW-0598">Phosphotransferase system</keyword>
<evidence type="ECO:0000256" key="1">
    <source>
        <dbReference type="ARBA" id="ARBA00004496"/>
    </source>
</evidence>
<protein>
    <submittedName>
        <fullName evidence="8">PTS system</fullName>
    </submittedName>
</protein>
<accession>A0A0E4HBB4</accession>
<evidence type="ECO:0000256" key="2">
    <source>
        <dbReference type="ARBA" id="ARBA00022448"/>
    </source>
</evidence>
<keyword evidence="6" id="KW-0418">Kinase</keyword>
<dbReference type="Pfam" id="PF00358">
    <property type="entry name" value="PTS_EIIA_1"/>
    <property type="match status" value="1"/>
</dbReference>